<dbReference type="GO" id="GO:0016301">
    <property type="term" value="F:kinase activity"/>
    <property type="evidence" value="ECO:0007669"/>
    <property type="project" value="UniProtKB-KW"/>
</dbReference>
<dbReference type="InterPro" id="IPR036388">
    <property type="entry name" value="WH-like_DNA-bd_sf"/>
</dbReference>
<sequence>MAQDIDIDLGRAATQSGVRDHNERLLLSAINRMGTIPGSQLARRLGLSAQTVSVILRSLEGEGLLTRGQPQKGRVGKPSVPIGLAPDGVFSIGLKIGRRSADLALMDFHGVIRDQTQIHFRYPMPDAVFAFLDSGLKRFLALLTPTQRQRVCGIGIAAPFEVWKWSDAIGAPAQEFAAWRDVDFAQDVSQRTGFPVTVLNDATAACMAENALGEGPGLRDYAYIFVGSFVGGGVVLGGSVFDGPHGNAGGFGPIASQRPDGTPAPLLDTASLYLLEDAISADGGDPAGLWTEPRDWSPFAQQIDPWVRNTGAAIGKALVSVCAVIDFPAVIIDGAVPPDIRTGLVEVARATLQGVDTRGLVVPDIRAGRIGENARAMGAAYAPIAERYFVSGS</sequence>
<protein>
    <submittedName>
        <fullName evidence="2">Sugar kinase</fullName>
    </submittedName>
</protein>
<evidence type="ECO:0000313" key="2">
    <source>
        <dbReference type="EMBL" id="GIT94414.1"/>
    </source>
</evidence>
<dbReference type="InterPro" id="IPR000600">
    <property type="entry name" value="ROK"/>
</dbReference>
<organism evidence="2 3">
    <name type="scientific">Jannaschia pagri</name>
    <dbReference type="NCBI Taxonomy" id="2829797"/>
    <lineage>
        <taxon>Bacteria</taxon>
        <taxon>Pseudomonadati</taxon>
        <taxon>Pseudomonadota</taxon>
        <taxon>Alphaproteobacteria</taxon>
        <taxon>Rhodobacterales</taxon>
        <taxon>Roseobacteraceae</taxon>
        <taxon>Jannaschia</taxon>
    </lineage>
</organism>
<dbReference type="Pfam" id="PF00480">
    <property type="entry name" value="ROK"/>
    <property type="match status" value="1"/>
</dbReference>
<keyword evidence="2" id="KW-0808">Transferase</keyword>
<dbReference type="InterPro" id="IPR043129">
    <property type="entry name" value="ATPase_NBD"/>
</dbReference>
<dbReference type="Pfam" id="PF12802">
    <property type="entry name" value="MarR_2"/>
    <property type="match status" value="1"/>
</dbReference>
<dbReference type="CDD" id="cd23763">
    <property type="entry name" value="ASKHA_ATPase_ROK"/>
    <property type="match status" value="1"/>
</dbReference>
<dbReference type="Gene3D" id="3.30.420.40">
    <property type="match status" value="2"/>
</dbReference>
<comment type="caution">
    <text evidence="2">The sequence shown here is derived from an EMBL/GenBank/DDBJ whole genome shotgun (WGS) entry which is preliminary data.</text>
</comment>
<dbReference type="EMBL" id="BPFH01000002">
    <property type="protein sequence ID" value="GIT94414.1"/>
    <property type="molecule type" value="Genomic_DNA"/>
</dbReference>
<evidence type="ECO:0000259" key="1">
    <source>
        <dbReference type="Pfam" id="PF12802"/>
    </source>
</evidence>
<dbReference type="InterPro" id="IPR000835">
    <property type="entry name" value="HTH_MarR-typ"/>
</dbReference>
<accession>A0ABQ4NJ31</accession>
<reference evidence="2 3" key="1">
    <citation type="submission" date="2021-05" db="EMBL/GenBank/DDBJ databases">
        <title>Bacteria Genome sequencing.</title>
        <authorList>
            <person name="Takabe Y."/>
            <person name="Nakajima Y."/>
            <person name="Suzuki S."/>
            <person name="Shiozaki T."/>
        </authorList>
    </citation>
    <scope>NUCLEOTIDE SEQUENCE [LARGE SCALE GENOMIC DNA]</scope>
    <source>
        <strain evidence="2 3">AI_62</strain>
    </source>
</reference>
<dbReference type="Gene3D" id="1.10.10.10">
    <property type="entry name" value="Winged helix-like DNA-binding domain superfamily/Winged helix DNA-binding domain"/>
    <property type="match status" value="1"/>
</dbReference>
<proteinExistence type="predicted"/>
<name>A0ABQ4NJ31_9RHOB</name>
<dbReference type="SUPFAM" id="SSF46785">
    <property type="entry name" value="Winged helix' DNA-binding domain"/>
    <property type="match status" value="1"/>
</dbReference>
<dbReference type="PANTHER" id="PTHR18964:SF169">
    <property type="entry name" value="N-ACETYLMANNOSAMINE KINASE"/>
    <property type="match status" value="1"/>
</dbReference>
<keyword evidence="2" id="KW-0418">Kinase</keyword>
<dbReference type="InterPro" id="IPR036390">
    <property type="entry name" value="WH_DNA-bd_sf"/>
</dbReference>
<dbReference type="Proteomes" id="UP000786693">
    <property type="component" value="Unassembled WGS sequence"/>
</dbReference>
<keyword evidence="3" id="KW-1185">Reference proteome</keyword>
<dbReference type="SUPFAM" id="SSF53067">
    <property type="entry name" value="Actin-like ATPase domain"/>
    <property type="match status" value="1"/>
</dbReference>
<gene>
    <name evidence="2" type="ORF">JANAI62_10370</name>
</gene>
<dbReference type="RefSeq" id="WP_220747949.1">
    <property type="nucleotide sequence ID" value="NZ_BPFH01000002.1"/>
</dbReference>
<feature type="domain" description="HTH marR-type" evidence="1">
    <location>
        <begin position="25"/>
        <end position="74"/>
    </location>
</feature>
<evidence type="ECO:0000313" key="3">
    <source>
        <dbReference type="Proteomes" id="UP000786693"/>
    </source>
</evidence>
<dbReference type="PANTHER" id="PTHR18964">
    <property type="entry name" value="ROK (REPRESSOR, ORF, KINASE) FAMILY"/>
    <property type="match status" value="1"/>
</dbReference>